<gene>
    <name evidence="3" type="ORF">JQC72_11255</name>
</gene>
<feature type="transmembrane region" description="Helical" evidence="1">
    <location>
        <begin position="30"/>
        <end position="52"/>
    </location>
</feature>
<evidence type="ECO:0000259" key="2">
    <source>
        <dbReference type="Pfam" id="PF09835"/>
    </source>
</evidence>
<organism evidence="3 4">
    <name type="scientific">Polycladomyces zharkentensis</name>
    <dbReference type="NCBI Taxonomy" id="2807616"/>
    <lineage>
        <taxon>Bacteria</taxon>
        <taxon>Bacillati</taxon>
        <taxon>Bacillota</taxon>
        <taxon>Bacilli</taxon>
        <taxon>Bacillales</taxon>
        <taxon>Thermoactinomycetaceae</taxon>
        <taxon>Polycladomyces</taxon>
    </lineage>
</organism>
<sequence>MIKNAFRRIRFEYLKLLRTKGAPSIVAKGFALGVFLEFITLPTLGIAFFLLYPLNLLFRGSLPAALIGYLMGKVILPVFLYINYTLGNRLIGGSKQAVGSLRWHDFTSWHMWKEKGLAFFVGSAIVGAVVAVVGYVLVYWALISYRRRKERRNQVRV</sequence>
<proteinExistence type="predicted"/>
<feature type="domain" description="DUF2062" evidence="2">
    <location>
        <begin position="7"/>
        <end position="150"/>
    </location>
</feature>
<dbReference type="RefSeq" id="WP_205495669.1">
    <property type="nucleotide sequence ID" value="NZ_JAFHAP010000009.1"/>
</dbReference>
<evidence type="ECO:0000256" key="1">
    <source>
        <dbReference type="SAM" id="Phobius"/>
    </source>
</evidence>
<comment type="caution">
    <text evidence="3">The sequence shown here is derived from an EMBL/GenBank/DDBJ whole genome shotgun (WGS) entry which is preliminary data.</text>
</comment>
<dbReference type="InterPro" id="IPR018639">
    <property type="entry name" value="DUF2062"/>
</dbReference>
<dbReference type="PANTHER" id="PTHR40547">
    <property type="entry name" value="SLL0298 PROTEIN"/>
    <property type="match status" value="1"/>
</dbReference>
<keyword evidence="4" id="KW-1185">Reference proteome</keyword>
<dbReference type="PANTHER" id="PTHR40547:SF1">
    <property type="entry name" value="SLL0298 PROTEIN"/>
    <property type="match status" value="1"/>
</dbReference>
<name>A0ABS2WKK8_9BACL</name>
<dbReference type="Pfam" id="PF09835">
    <property type="entry name" value="DUF2062"/>
    <property type="match status" value="1"/>
</dbReference>
<keyword evidence="1" id="KW-0472">Membrane</keyword>
<keyword evidence="1" id="KW-0812">Transmembrane</keyword>
<dbReference type="Proteomes" id="UP001177120">
    <property type="component" value="Unassembled WGS sequence"/>
</dbReference>
<evidence type="ECO:0000313" key="3">
    <source>
        <dbReference type="EMBL" id="MBN2910078.1"/>
    </source>
</evidence>
<dbReference type="EMBL" id="JAFHAP010000009">
    <property type="protein sequence ID" value="MBN2910078.1"/>
    <property type="molecule type" value="Genomic_DNA"/>
</dbReference>
<feature type="transmembrane region" description="Helical" evidence="1">
    <location>
        <begin position="117"/>
        <end position="142"/>
    </location>
</feature>
<accession>A0ABS2WKK8</accession>
<reference evidence="3" key="1">
    <citation type="journal article" date="2024" name="Int. J. Syst. Evol. Microbiol.">
        <title>Polycladomyces zharkentensis sp. nov., a novel thermophilic cellulose- and starch-degrading member of the Bacillota from a geothermal aquifer in Kazakhstan.</title>
        <authorList>
            <person name="Mashzhan A."/>
            <person name="Kistaubayeva A."/>
            <person name="Javier-Lopez R."/>
            <person name="Bissenova U."/>
            <person name="Bissenbay A."/>
            <person name="Birkeland N.K."/>
        </authorList>
    </citation>
    <scope>NUCLEOTIDE SEQUENCE</scope>
    <source>
        <strain evidence="3">ZKZ2T</strain>
    </source>
</reference>
<evidence type="ECO:0000313" key="4">
    <source>
        <dbReference type="Proteomes" id="UP001177120"/>
    </source>
</evidence>
<feature type="transmembrane region" description="Helical" evidence="1">
    <location>
        <begin position="64"/>
        <end position="84"/>
    </location>
</feature>
<keyword evidence="1" id="KW-1133">Transmembrane helix</keyword>
<protein>
    <submittedName>
        <fullName evidence="3">DUF2062 domain-containing protein</fullName>
    </submittedName>
</protein>